<reference evidence="2 3" key="1">
    <citation type="submission" date="2014-04" db="EMBL/GenBank/DDBJ databases">
        <authorList>
            <consortium name="DOE Joint Genome Institute"/>
            <person name="Kuo A."/>
            <person name="Kohler A."/>
            <person name="Nagy L.G."/>
            <person name="Floudas D."/>
            <person name="Copeland A."/>
            <person name="Barry K.W."/>
            <person name="Cichocki N."/>
            <person name="Veneault-Fourrey C."/>
            <person name="LaButti K."/>
            <person name="Lindquist E.A."/>
            <person name="Lipzen A."/>
            <person name="Lundell T."/>
            <person name="Morin E."/>
            <person name="Murat C."/>
            <person name="Sun H."/>
            <person name="Tunlid A."/>
            <person name="Henrissat B."/>
            <person name="Grigoriev I.V."/>
            <person name="Hibbett D.S."/>
            <person name="Martin F."/>
            <person name="Nordberg H.P."/>
            <person name="Cantor M.N."/>
            <person name="Hua S.X."/>
        </authorList>
    </citation>
    <scope>NUCLEOTIDE SEQUENCE [LARGE SCALE GENOMIC DNA]</scope>
    <source>
        <strain evidence="2 3">LaAM-08-1</strain>
    </source>
</reference>
<feature type="region of interest" description="Disordered" evidence="1">
    <location>
        <begin position="208"/>
        <end position="258"/>
    </location>
</feature>
<sequence length="258" mass="28801">MGKTKKSAANAVTPSTPKSAQTAPSANPVAKRGRPRKDKENVATMSASADEVMAAGRLSTTKTTVPSTPAAGDDADVLEENARLRKTIALMQAQINVDNNKVRDKIQVIQRPKGEAGDRKNGFILIAAMQLDKGKENRKMYNDILSLTRRSAVRANLDFQLTYRQQDAESLGKVFRWVRKEFPYLTRERFPADWAIAKMVKLYLRGQRRTANKKRKPADKDSESESSSDDEEEDEDEGESGDESARKRRRVAAEAEED</sequence>
<feature type="compositionally biased region" description="Acidic residues" evidence="1">
    <location>
        <begin position="224"/>
        <end position="242"/>
    </location>
</feature>
<dbReference type="EMBL" id="KN839040">
    <property type="protein sequence ID" value="KIJ91202.1"/>
    <property type="molecule type" value="Genomic_DNA"/>
</dbReference>
<proteinExistence type="predicted"/>
<evidence type="ECO:0000313" key="2">
    <source>
        <dbReference type="EMBL" id="KIJ91202.1"/>
    </source>
</evidence>
<feature type="compositionally biased region" description="Basic residues" evidence="1">
    <location>
        <begin position="208"/>
        <end position="217"/>
    </location>
</feature>
<evidence type="ECO:0000313" key="3">
    <source>
        <dbReference type="Proteomes" id="UP000054477"/>
    </source>
</evidence>
<dbReference type="Proteomes" id="UP000054477">
    <property type="component" value="Unassembled WGS sequence"/>
</dbReference>
<keyword evidence="3" id="KW-1185">Reference proteome</keyword>
<dbReference type="OrthoDB" id="3271097at2759"/>
<gene>
    <name evidence="2" type="ORF">K443DRAFT_14595</name>
</gene>
<accession>A0A0C9X3T5</accession>
<reference evidence="3" key="2">
    <citation type="submission" date="2015-01" db="EMBL/GenBank/DDBJ databases">
        <title>Evolutionary Origins and Diversification of the Mycorrhizal Mutualists.</title>
        <authorList>
            <consortium name="DOE Joint Genome Institute"/>
            <consortium name="Mycorrhizal Genomics Consortium"/>
            <person name="Kohler A."/>
            <person name="Kuo A."/>
            <person name="Nagy L.G."/>
            <person name="Floudas D."/>
            <person name="Copeland A."/>
            <person name="Barry K.W."/>
            <person name="Cichocki N."/>
            <person name="Veneault-Fourrey C."/>
            <person name="LaButti K."/>
            <person name="Lindquist E.A."/>
            <person name="Lipzen A."/>
            <person name="Lundell T."/>
            <person name="Morin E."/>
            <person name="Murat C."/>
            <person name="Riley R."/>
            <person name="Ohm R."/>
            <person name="Sun H."/>
            <person name="Tunlid A."/>
            <person name="Henrissat B."/>
            <person name="Grigoriev I.V."/>
            <person name="Hibbett D.S."/>
            <person name="Martin F."/>
        </authorList>
    </citation>
    <scope>NUCLEOTIDE SEQUENCE [LARGE SCALE GENOMIC DNA]</scope>
    <source>
        <strain evidence="3">LaAM-08-1</strain>
    </source>
</reference>
<organism evidence="2 3">
    <name type="scientific">Laccaria amethystina LaAM-08-1</name>
    <dbReference type="NCBI Taxonomy" id="1095629"/>
    <lineage>
        <taxon>Eukaryota</taxon>
        <taxon>Fungi</taxon>
        <taxon>Dikarya</taxon>
        <taxon>Basidiomycota</taxon>
        <taxon>Agaricomycotina</taxon>
        <taxon>Agaricomycetes</taxon>
        <taxon>Agaricomycetidae</taxon>
        <taxon>Agaricales</taxon>
        <taxon>Agaricineae</taxon>
        <taxon>Hydnangiaceae</taxon>
        <taxon>Laccaria</taxon>
    </lineage>
</organism>
<name>A0A0C9X3T5_9AGAR</name>
<dbReference type="STRING" id="1095629.A0A0C9X3T5"/>
<evidence type="ECO:0000256" key="1">
    <source>
        <dbReference type="SAM" id="MobiDB-lite"/>
    </source>
</evidence>
<feature type="compositionally biased region" description="Polar residues" evidence="1">
    <location>
        <begin position="58"/>
        <end position="67"/>
    </location>
</feature>
<dbReference type="AlphaFoldDB" id="A0A0C9X3T5"/>
<feature type="region of interest" description="Disordered" evidence="1">
    <location>
        <begin position="1"/>
        <end position="73"/>
    </location>
</feature>
<feature type="compositionally biased region" description="Polar residues" evidence="1">
    <location>
        <begin position="10"/>
        <end position="25"/>
    </location>
</feature>
<dbReference type="HOGENOM" id="CLU_1077944_0_0_1"/>
<protein>
    <submittedName>
        <fullName evidence="2">Uncharacterized protein</fullName>
    </submittedName>
</protein>